<keyword evidence="2" id="KW-1185">Reference proteome</keyword>
<dbReference type="eggNOG" id="ENOG5031MCU">
    <property type="taxonomic scope" value="Bacteria"/>
</dbReference>
<sequence>MAKYFLAGILVILTFQVSATELCNLGELELEEEQEWLARLDSEFINEINDIKEVESLNKIPSLVFSVNDRIGNSVQWSKLMHALKNKPGHVLSGQRQSQFRQILERSTIKQVLSASAMAASTVVDIALIVPWFEQVTRVMWDDSASSLHRLSVVFQPIPFIGFALSYYDYLSMLETPETRLRSFIQSGHYSYRQDTIAQQINLASAEDITHQYHRLKVHTNELVKRLVSVHLLHYDATFSAKVLEVQGLLSKSFATLDADYTSLMLKRYNQAPQVNYPFGDEMCSEEKRQAKLEIDRQGTVSRNTRNLLRSCSYHRLVGNIDKLYGIGRYAHIEKVRNESYARKRVIVDGALDHIRSWRDTLLNQQKKAIEQAVAVVINNGEIINYHEMLIQKARKIAINNFAMVAVGRPATQEELASGRFLVGQGELVCGIYSCRRYQGREVLFEEAADPLLSQLKTPLIDIDVSQYIDVHLSKGWTNSELDAPYINLWEQWKHKQNQSFSSLPYRGNPSMEVIQRDMPALVEVLEKIPVELNGENAKPLLYQLINHELFREGAQYAWSIMGDFVFRFQYEQRQHQSINFLPKRWQREAWPSQPSSVLFNAFLDKSMLYYSSLQWREALPHIDSKITTDWFLYQGEGQKYYLTEPVDEDVYLSDSFWSERSQQLGYVLSLPQVRWRPFEYLILLDIWSQVIEIESIANLKV</sequence>
<dbReference type="RefSeq" id="WP_009601102.1">
    <property type="nucleotide sequence ID" value="NZ_AEIU01000069.1"/>
</dbReference>
<evidence type="ECO:0000313" key="2">
    <source>
        <dbReference type="Proteomes" id="UP000002943"/>
    </source>
</evidence>
<evidence type="ECO:0000313" key="1">
    <source>
        <dbReference type="EMBL" id="EFP96673.1"/>
    </source>
</evidence>
<organism evidence="1 2">
    <name type="scientific">Vibrio caribbeanicus ATCC BAA-2122</name>
    <dbReference type="NCBI Taxonomy" id="796620"/>
    <lineage>
        <taxon>Bacteria</taxon>
        <taxon>Pseudomonadati</taxon>
        <taxon>Pseudomonadota</taxon>
        <taxon>Gammaproteobacteria</taxon>
        <taxon>Vibrionales</taxon>
        <taxon>Vibrionaceae</taxon>
        <taxon>Vibrio</taxon>
    </lineage>
</organism>
<dbReference type="OrthoDB" id="5835826at2"/>
<gene>
    <name evidence="1" type="ORF">VIBC2010_06884</name>
</gene>
<reference evidence="1 2" key="1">
    <citation type="journal article" date="2012" name="Int. J. Syst. Evol. Microbiol.">
        <title>Vibrio caribbeanicus sp. nov., isolated from the marine sponge Scleritoderma cyanea.</title>
        <authorList>
            <person name="Hoffmann M."/>
            <person name="Monday S.R."/>
            <person name="Allard M.W."/>
            <person name="Strain E.A."/>
            <person name="Whittaker P."/>
            <person name="Naum M."/>
            <person name="McCarthy P.J."/>
            <person name="Lopez J.V."/>
            <person name="Fischer M."/>
            <person name="Brown E.W."/>
        </authorList>
    </citation>
    <scope>NUCLEOTIDE SEQUENCE [LARGE SCALE GENOMIC DNA]</scope>
    <source>
        <strain evidence="1 2">ATCC BAA-2122</strain>
    </source>
</reference>
<accession>E3BJA4</accession>
<dbReference type="EMBL" id="AEIU01000069">
    <property type="protein sequence ID" value="EFP96673.1"/>
    <property type="molecule type" value="Genomic_DNA"/>
</dbReference>
<proteinExistence type="predicted"/>
<protein>
    <submittedName>
        <fullName evidence="1">Uncharacterized protein</fullName>
    </submittedName>
</protein>
<dbReference type="Proteomes" id="UP000002943">
    <property type="component" value="Unassembled WGS sequence"/>
</dbReference>
<name>E3BJA4_9VIBR</name>
<dbReference type="AlphaFoldDB" id="E3BJA4"/>
<comment type="caution">
    <text evidence="1">The sequence shown here is derived from an EMBL/GenBank/DDBJ whole genome shotgun (WGS) entry which is preliminary data.</text>
</comment>